<name>A0ABW8RDZ6_9BACI</name>
<dbReference type="PANTHER" id="PTHR30185:SF12">
    <property type="entry name" value="TRANSCRIPTIONAL REGULATOR MANR"/>
    <property type="match status" value="1"/>
</dbReference>
<dbReference type="Pfam" id="PF05043">
    <property type="entry name" value="Mga"/>
    <property type="match status" value="1"/>
</dbReference>
<organism evidence="7 8">
    <name type="scientific">Bacillus salipaludis</name>
    <dbReference type="NCBI Taxonomy" id="2547811"/>
    <lineage>
        <taxon>Bacteria</taxon>
        <taxon>Bacillati</taxon>
        <taxon>Bacillota</taxon>
        <taxon>Bacilli</taxon>
        <taxon>Bacillales</taxon>
        <taxon>Bacillaceae</taxon>
        <taxon>Bacillus</taxon>
    </lineage>
</organism>
<evidence type="ECO:0000256" key="4">
    <source>
        <dbReference type="ARBA" id="ARBA00023163"/>
    </source>
</evidence>
<evidence type="ECO:0000256" key="2">
    <source>
        <dbReference type="ARBA" id="ARBA00023015"/>
    </source>
</evidence>
<feature type="domain" description="PTS EIIA type-2" evidence="5">
    <location>
        <begin position="500"/>
        <end position="642"/>
    </location>
</feature>
<gene>
    <name evidence="7" type="ORF">ACJEBI_09400</name>
</gene>
<dbReference type="InterPro" id="IPR002178">
    <property type="entry name" value="PTS_EIIA_type-2_dom"/>
</dbReference>
<dbReference type="InterPro" id="IPR007737">
    <property type="entry name" value="Mga_HTH"/>
</dbReference>
<evidence type="ECO:0000256" key="3">
    <source>
        <dbReference type="ARBA" id="ARBA00023159"/>
    </source>
</evidence>
<dbReference type="Pfam" id="PF00359">
    <property type="entry name" value="PTS_EIIA_2"/>
    <property type="match status" value="1"/>
</dbReference>
<dbReference type="PROSITE" id="PS51094">
    <property type="entry name" value="PTS_EIIA_TYPE_2"/>
    <property type="match status" value="1"/>
</dbReference>
<keyword evidence="3" id="KW-0010">Activator</keyword>
<dbReference type="SUPFAM" id="SSF55804">
    <property type="entry name" value="Phoshotransferase/anion transport protein"/>
    <property type="match status" value="1"/>
</dbReference>
<dbReference type="RefSeq" id="WP_406580318.1">
    <property type="nucleotide sequence ID" value="NZ_JBJHQH010000005.1"/>
</dbReference>
<keyword evidence="8" id="KW-1185">Reference proteome</keyword>
<sequence length="642" mass="74888">MKREREKAVIQFLLNKNDWVKADILAKQSSVSSRSIRKYVNEINETTSPSVLIMSSNLGYRLNESVYYEMQQQEEQKETPDGLKPLERLYYLLKQSITYSEGMDIFDLSEEIYVSTSTIEGDLKKAKSLLEKFNLSFKRNGDLIILNGLEKDKRKLMSHIFYEETKDQFLHVESIQSAFGYDLKDFKEELIKVLASYDLFVNEYTIGNILLHIVIATKRINQHRTISEENIKTLTKTKEYKAASDIAKLIKAKFGVTFDGAELYYLTILLISKTTILSYDSLNKDNLNEYIEQRYINLVNEIIQKVKDYYLVDIYDDEFLIKFTLHIRNLINRARHTYLSKNPLTKQIKSSYPLIYDLAVFISNQIQKKEHIQINEDEIAYIAFHIGAFLERQKTLENKITCTVICPEYYNMHIPMLKRLDHSFGDQIEISIVITNVDIEIEQIHTDLIITTIQIPKLMGYELVSINPFILDEDIQRIQQSITKINKKRSRIKLKNHLISLFDPHLFQQNIYLNDEFEMIRLIGVKMVQLGFIEIGAIDDIIERETMSSTSFNNNVAVPHSMHMNALKSAISIVLNDKPVNWGNNSVQIIALIALNKDERSIFRDIYDSFIKILSEPENVYLLLKSKNYDEFINSLLSLMEE</sequence>
<evidence type="ECO:0000313" key="8">
    <source>
        <dbReference type="Proteomes" id="UP001623041"/>
    </source>
</evidence>
<dbReference type="InterPro" id="IPR036388">
    <property type="entry name" value="WH-like_DNA-bd_sf"/>
</dbReference>
<proteinExistence type="predicted"/>
<reference evidence="7 8" key="1">
    <citation type="submission" date="2024-11" db="EMBL/GenBank/DDBJ databases">
        <authorList>
            <person name="Lucas J.A."/>
        </authorList>
    </citation>
    <scope>NUCLEOTIDE SEQUENCE [LARGE SCALE GENOMIC DNA]</scope>
    <source>
        <strain evidence="7 8">Z 5.4</strain>
    </source>
</reference>
<keyword evidence="1" id="KW-0677">Repeat</keyword>
<dbReference type="InterPro" id="IPR011608">
    <property type="entry name" value="PRD"/>
</dbReference>
<dbReference type="Gene3D" id="3.40.930.10">
    <property type="entry name" value="Mannitol-specific EII, Chain A"/>
    <property type="match status" value="1"/>
</dbReference>
<dbReference type="InterPro" id="IPR016152">
    <property type="entry name" value="PTrfase/Anion_transptr"/>
</dbReference>
<feature type="domain" description="PRD" evidence="6">
    <location>
        <begin position="290"/>
        <end position="396"/>
    </location>
</feature>
<accession>A0ABW8RDZ6</accession>
<dbReference type="InterPro" id="IPR050661">
    <property type="entry name" value="BglG_antiterminators"/>
</dbReference>
<feature type="domain" description="PRD" evidence="6">
    <location>
        <begin position="178"/>
        <end position="280"/>
    </location>
</feature>
<evidence type="ECO:0000313" key="7">
    <source>
        <dbReference type="EMBL" id="MFK9091699.1"/>
    </source>
</evidence>
<dbReference type="Pfam" id="PF00874">
    <property type="entry name" value="PRD"/>
    <property type="match status" value="2"/>
</dbReference>
<evidence type="ECO:0000256" key="1">
    <source>
        <dbReference type="ARBA" id="ARBA00022737"/>
    </source>
</evidence>
<evidence type="ECO:0000259" key="6">
    <source>
        <dbReference type="PROSITE" id="PS51372"/>
    </source>
</evidence>
<dbReference type="EMBL" id="JBJHQH010000005">
    <property type="protein sequence ID" value="MFK9091699.1"/>
    <property type="molecule type" value="Genomic_DNA"/>
</dbReference>
<dbReference type="PANTHER" id="PTHR30185">
    <property type="entry name" value="CRYPTIC BETA-GLUCOSIDE BGL OPERON ANTITERMINATOR"/>
    <property type="match status" value="1"/>
</dbReference>
<dbReference type="Gene3D" id="1.10.1790.10">
    <property type="entry name" value="PRD domain"/>
    <property type="match status" value="2"/>
</dbReference>
<dbReference type="InterPro" id="IPR036634">
    <property type="entry name" value="PRD_sf"/>
</dbReference>
<keyword evidence="4" id="KW-0804">Transcription</keyword>
<dbReference type="Gene3D" id="1.10.10.10">
    <property type="entry name" value="Winged helix-like DNA-binding domain superfamily/Winged helix DNA-binding domain"/>
    <property type="match status" value="1"/>
</dbReference>
<protein>
    <submittedName>
        <fullName evidence="7">BglG family transcription antiterminator</fullName>
    </submittedName>
</protein>
<dbReference type="Proteomes" id="UP001623041">
    <property type="component" value="Unassembled WGS sequence"/>
</dbReference>
<dbReference type="SUPFAM" id="SSF63520">
    <property type="entry name" value="PTS-regulatory domain, PRD"/>
    <property type="match status" value="2"/>
</dbReference>
<comment type="caution">
    <text evidence="7">The sequence shown here is derived from an EMBL/GenBank/DDBJ whole genome shotgun (WGS) entry which is preliminary data.</text>
</comment>
<keyword evidence="2" id="KW-0805">Transcription regulation</keyword>
<dbReference type="PROSITE" id="PS51372">
    <property type="entry name" value="PRD_2"/>
    <property type="match status" value="2"/>
</dbReference>
<evidence type="ECO:0000259" key="5">
    <source>
        <dbReference type="PROSITE" id="PS51094"/>
    </source>
</evidence>